<dbReference type="InterPro" id="IPR029063">
    <property type="entry name" value="SAM-dependent_MTases_sf"/>
</dbReference>
<dbReference type="InterPro" id="IPR014001">
    <property type="entry name" value="Helicase_ATP-bd"/>
</dbReference>
<dbReference type="Pfam" id="PF01464">
    <property type="entry name" value="SLT"/>
    <property type="match status" value="1"/>
</dbReference>
<dbReference type="Pfam" id="PF13871">
    <property type="entry name" value="Helicase_C_4"/>
    <property type="match status" value="1"/>
</dbReference>
<dbReference type="InterPro" id="IPR039187">
    <property type="entry name" value="SNO_AAA"/>
</dbReference>
<dbReference type="EC" id="2.7.7.-" evidence="4"/>
<name>A0A0U1L3A3_9FIRM</name>
<dbReference type="InterPro" id="IPR026741">
    <property type="entry name" value="SNO"/>
</dbReference>
<keyword evidence="5" id="KW-1185">Reference proteome</keyword>
<dbReference type="SUPFAM" id="SSF53955">
    <property type="entry name" value="Lysozyme-like"/>
    <property type="match status" value="1"/>
</dbReference>
<dbReference type="Pfam" id="PF18857">
    <property type="entry name" value="LPD38"/>
    <property type="match status" value="1"/>
</dbReference>
<feature type="compositionally biased region" description="Low complexity" evidence="2">
    <location>
        <begin position="348"/>
        <end position="363"/>
    </location>
</feature>
<feature type="region of interest" description="Disordered" evidence="2">
    <location>
        <begin position="1"/>
        <end position="34"/>
    </location>
</feature>
<dbReference type="GO" id="GO:0016779">
    <property type="term" value="F:nucleotidyltransferase activity"/>
    <property type="evidence" value="ECO:0007669"/>
    <property type="project" value="UniProtKB-KW"/>
</dbReference>
<dbReference type="PANTHER" id="PTHR12706:SF30">
    <property type="entry name" value="PROTEIN STRAWBERRY NOTCH-RELATED"/>
    <property type="match status" value="1"/>
</dbReference>
<dbReference type="SUPFAM" id="SSF52540">
    <property type="entry name" value="P-loop containing nucleoside triphosphate hydrolases"/>
    <property type="match status" value="2"/>
</dbReference>
<dbReference type="InterPro" id="IPR023346">
    <property type="entry name" value="Lysozyme-like_dom_sf"/>
</dbReference>
<dbReference type="InterPro" id="IPR040561">
    <property type="entry name" value="LPD38"/>
</dbReference>
<keyword evidence="4" id="KW-0808">Transferase</keyword>
<dbReference type="GO" id="GO:0006355">
    <property type="term" value="P:regulation of DNA-templated transcription"/>
    <property type="evidence" value="ECO:0007669"/>
    <property type="project" value="InterPro"/>
</dbReference>
<evidence type="ECO:0000256" key="2">
    <source>
        <dbReference type="SAM" id="MobiDB-lite"/>
    </source>
</evidence>
<keyword evidence="4" id="KW-0548">Nucleotidyltransferase</keyword>
<dbReference type="Gene3D" id="1.10.530.10">
    <property type="match status" value="1"/>
</dbReference>
<dbReference type="CDD" id="cd02440">
    <property type="entry name" value="AdoMet_MTases"/>
    <property type="match status" value="1"/>
</dbReference>
<dbReference type="Pfam" id="PF13872">
    <property type="entry name" value="AAA_34"/>
    <property type="match status" value="1"/>
</dbReference>
<dbReference type="Proteomes" id="UP000049855">
    <property type="component" value="Unassembled WGS sequence"/>
</dbReference>
<evidence type="ECO:0000259" key="3">
    <source>
        <dbReference type="PROSITE" id="PS51192"/>
    </source>
</evidence>
<feature type="compositionally biased region" description="Low complexity" evidence="2">
    <location>
        <begin position="1316"/>
        <end position="1329"/>
    </location>
</feature>
<feature type="compositionally biased region" description="Low complexity" evidence="2">
    <location>
        <begin position="1378"/>
        <end position="1388"/>
    </location>
</feature>
<dbReference type="Pfam" id="PF18809">
    <property type="entry name" value="PBECR1"/>
    <property type="match status" value="1"/>
</dbReference>
<dbReference type="Gene3D" id="3.40.50.150">
    <property type="entry name" value="Vaccinia Virus protein VP39"/>
    <property type="match status" value="1"/>
</dbReference>
<dbReference type="InterPro" id="IPR041092">
    <property type="entry name" value="PBECR1"/>
</dbReference>
<dbReference type="InterPro" id="IPR008258">
    <property type="entry name" value="Transglycosylase_SLT_dom_1"/>
</dbReference>
<feature type="compositionally biased region" description="Polar residues" evidence="2">
    <location>
        <begin position="1366"/>
        <end position="1377"/>
    </location>
</feature>
<feature type="compositionally biased region" description="Basic and acidic residues" evidence="2">
    <location>
        <begin position="910"/>
        <end position="938"/>
    </location>
</feature>
<proteinExistence type="inferred from homology"/>
<organism evidence="4 5">
    <name type="scientific">Sporomusa ovata</name>
    <dbReference type="NCBI Taxonomy" id="2378"/>
    <lineage>
        <taxon>Bacteria</taxon>
        <taxon>Bacillati</taxon>
        <taxon>Bacillota</taxon>
        <taxon>Negativicutes</taxon>
        <taxon>Selenomonadales</taxon>
        <taxon>Sporomusaceae</taxon>
        <taxon>Sporomusa</taxon>
    </lineage>
</organism>
<evidence type="ECO:0000313" key="5">
    <source>
        <dbReference type="Proteomes" id="UP000049855"/>
    </source>
</evidence>
<dbReference type="PROSITE" id="PS51192">
    <property type="entry name" value="HELICASE_ATP_BIND_1"/>
    <property type="match status" value="1"/>
</dbReference>
<dbReference type="EMBL" id="CTRP01000014">
    <property type="protein sequence ID" value="CQR74172.1"/>
    <property type="molecule type" value="Genomic_DNA"/>
</dbReference>
<protein>
    <submittedName>
        <fullName evidence="4">DNA primase</fullName>
        <ecNumber evidence="4">2.7.7.-</ecNumber>
    </submittedName>
</protein>
<dbReference type="PANTHER" id="PTHR12706">
    <property type="entry name" value="STRAWBERRY NOTCH-RELATED"/>
    <property type="match status" value="1"/>
</dbReference>
<feature type="compositionally biased region" description="Basic and acidic residues" evidence="2">
    <location>
        <begin position="1335"/>
        <end position="1346"/>
    </location>
</feature>
<evidence type="ECO:0000313" key="4">
    <source>
        <dbReference type="EMBL" id="CQR74172.1"/>
    </source>
</evidence>
<feature type="domain" description="Helicase ATP-binding" evidence="3">
    <location>
        <begin position="1504"/>
        <end position="1690"/>
    </location>
</feature>
<feature type="region of interest" description="Disordered" evidence="2">
    <location>
        <begin position="339"/>
        <end position="363"/>
    </location>
</feature>
<comment type="similarity">
    <text evidence="1">Belongs to the SBNO family.</text>
</comment>
<dbReference type="RefSeq" id="WP_021170182.1">
    <property type="nucleotide sequence ID" value="NZ_CTRP01000014.1"/>
</dbReference>
<feature type="region of interest" description="Disordered" evidence="2">
    <location>
        <begin position="1295"/>
        <end position="1417"/>
    </location>
</feature>
<gene>
    <name evidence="4" type="ORF">SpAn4DRAFT_0634</name>
</gene>
<accession>A0A0U1L3A3</accession>
<dbReference type="SUPFAM" id="SSF53335">
    <property type="entry name" value="S-adenosyl-L-methionine-dependent methyltransferases"/>
    <property type="match status" value="1"/>
</dbReference>
<sequence>MAELDDILNSLPENKSANDILNDLPMNPDNKPTNSSMPDIFGKYILSPENPFTGHVIRGIGTAIKGLNDTIVEMGRPSYKSPKEWKEEQTGLSKAISNTGESIQQHYDDNFGKGYEPYSVDWYASNIGEMLPTSVGLGAAGLAALRNGNPQVINQGAADIAARLGAGAKAAKWIGEGAGAGYVGTIGAYPEAALEGNDAFNEEYEAAKKEGLSDADATVRANKAKNFTTAANMFMLGGTNTAELLAGVGKLPFEVPKSGAKRLLMNAGRVGAAAEIEGQQEGAQEIIQSLAQNKPWSYNDENVVQARSLGRVAGGLFGAAGRIGDAIESRANNNVNEVLNSLPENRPSDNSNTNNSNSHSNDFNTQLKTFKAAITDIESGGDYDAIGPEIDGDRARGKYQIMESNWPSWAENAGLPADAPMTPENQERVVDAKMKEYYNEFGGDWGKVAIAWHAGPGRADLMDEQLANLSDGNMSTLDYRNSVLSKMGNISPGNSTALTNNLSREKQQKIQDWVDDRLAQSDDISEINFLEDNKKDLPGLIEIGQRYKLLDEGDAQQSNDPPTDNSKAGIIGRQTPVAQVAEAEDLQNLQQFPEQEEKQIITPGKPLSQAMADDYAANMQIPTRKDYHQEIANIVNAVAAGKFDAAERELHSLRNNRQGLVNALNAVNTQKFDTAENTIKENIRKDQYDKLDDLERLFIDALEFHKAPLDSVESELQREYNKRLDDYANILRGQMKQGTEKIVHENASGDKFTRNTSMNYQWYRDMLKRNGGQMPNKANLGYELQQIAGNHLKNGYVDPTYGPQVPEAEMESFRDLEAAVNGIQQTKGKIRPAVREELRASQPGSTGGNQNIQQAARDAIPIAKGFGEQPEPITPIASNVSVDQQPLTPVQQKQVEGALKSPTLKKLHEKAKTDTKAKEHFEKLPEHVRKAIEQRDQQESGNSVENRVESKQEELQNTPRPVETQTSESTQETHYANSVSKLGDWVHEQLAKGNKFGSATLFKEADKAFVGTQAQGKYNAKDAYDALEMGINKFILNHKSLNPATADSVEDARKAIELIKREILSQIPTQTKRTAEQEEFQQFSTPPHIAYVAAWVANTDKNDTVLEPSAGIGGLAAFAKLTGAKVFVNELSERRAAIVKQLPFDRVFTENAEQIDNILPADVKPTAVIMNPPFSSTAGRMQGQRKTMNATAHIEQALKRLEPNGRLVAIVGRGMADNAASFQSWWKKIKSEYNVRANIGIDGKDYTKYGTGFDIQIFVIDKTGKTQNPTITGNVASAEEALPILEAIRDGRTATRDRFDEQTSDQSTSEAVSQEGGRVPGPVRGPVPVSTDNMGNRERGSSDRRQAGVKGVNPGNGSETSKRYSDNSNEISVESGRNQSSESSNKQSKGTENAGGRSMVSDGSIADSNRRTHGRSTIAIEATVNQAEAELSDSTFDNYQPQRLKVAGAKKHPSPLVQSAAMAAVEPPAPTYTPNLPKEVIEKGKMSIAQIEPVVYAGQSFEQTLPSGSRKGYFIGDGTGVGKGREISGIIMDSLRSGKKKAIWVSKNDPLFDDAIRDWTDLGGNKEDLLLMSKIKLGDPIPEKKNGIVFTTYNTLGSNLDVGSNGNIQVKPGKKARLDQLVEWVGKDFDGVIAFDEAHMMANSTTQEGTRGKKKPSVRGLVGVELQKQLPNARVVYVSATGATEVENLAYASRLGLWGEGTPFANVNDFISEIKSSGIAAMELVARDMKALGVYIARNLSFDGVSYGTLTHELTPEQREIYDTMAQGWQTVLQNIYRALKETGAVDEQGKTLNPQVKSSAMSAFWGAQQRFFNQILTSMQMPAVIDDVKKQIKAGNSVVMQLVNTNEATQNRQIANMPKDQALEELDLTPRDMLMQYLDKSFPTEQYEEYLDDEGNKRSRMVVDSQGKPVQNREAVAMKEQLMSKLGAMKVPDGPLEMIINTFGTKAVAEVTGRQRRVVKEHNKDTGRVEARIEARSKAHNKADVRAFLDDKKSILIFSDAGGTGQSFHAGANMKNQRRRIHYLIQPGWRADSAVQGFGRTHRSGEVSQPHYTLVTTDLRGQKRFISTIARRLDQLGALTKGQRDAANQGLFSAKDNLESQYARDALQRFYENLMHNVYTDLNSSDLLKKMGMEAMENEDRQSAKRNVNQELMRDVPKFLNRLLTLEYEEQNKVFDYFSAIMDDIIDRHIAQGTLDTGMENYRALSVGVKDEKTVYSDPKSGAETKYVELEAKHKNELIPWRLVERMPNFVGIYKNSRSGKVWAVRKGITRTTEQGRVVDTYFLQSPSKNRYQTVDESEFNREGWEKIGVDSKATQEAWEEVVKGEPEFKTEKLHMITGAILPIWDRLPHGTARVLRVQTDDNRRFLGRVIKEREVDQTLKRLDTKREHNYSVSEIKDKLLNENYEVELSNGWRLAKRRVSNENRIEIIGDDLWKYNSQFLDHDIFSERIQWKTRYFIPTAEKFDAAYNWLIKDRPVTEVIPPANPNIKYSAGKNTPHDTAIEHALHIRFIPESKLKTNEMALSELGIQLGVPVRFFIGSRGKRGFHVDGITYINRNGDRGTEWAFWHESLHWIKQQDPALYQDLYNAVNNTFAATPEQITAYRTTIEQGELKGKNGEYLLNDDDIIEEMFGDEMADIAKRQQWFNRLAQQNKGLFDRFVSYLKKMLANIKAMVSGTGQYSGFNPNQVKVIENSLRHVLLSLKDASGQRVMQNKTEFPYRELQAQYSSGNTQNQIQKNIASGMEAMEKVIREHTDVVNAMYRPEVGGVSFYWGTPGKGKKFKSGSGVSHIIAKRNFEGKNGEDIARKLVEVIAHGKVGEVYGPPKWERVNVSHDGHTAVLSLYKDGNLQTWLLTGWENNKEGSDVLGEGYDSSETTHADPSLTRTSMGAESSIKGSIPESNQSFQRDQKDVKKGTIKYSADSEASKSLSRQDIKRAIEELGAPLRWGRISDPSVRSIYKDIIQVVRTKRAFDWDAINNAVGKLLYKKLNLTKKGYEANEVADFTEVFFNDPVSANSHYPDLFNDFVNSLSTNADLANDVNEIRNLYDRWHRQDAWERAIGSISWGDEKKELSWGALKENVNKAWKSIYRNWFEEYQPVAEMVEKIEKNLGVKLSDAANPYVQARLARGWEGKARALLEGNEHTAKGLQEVYKTIDFRDFKSIQHILEEVGALKDKEVMKRFSAYCTVVHSFDVMSRQLKEHLRNKVSDTAWYNQVKFDYEQNNEADPGETDKTSSKKPKKEKVVDWLVDTWRAGEWNSEAWGKLPAFKTAFSEKDCREIMDTAPEQLKKAQRDIVKFSNTLLSIMADSGVISYKTYNIWRKKWPNYVPLFREFEDSAVNNLGNSLNEMVGSTRDIINPVESIIANTFKFMKRAEHNRFKQKVAMLGKFEAAGKLVEEVDAGGATAKESVFRVTFAGEPKYFQTTPEMYRAINAMDEEHGNLFLKILGYPAKILRAGATMFSPDFIVKNPLRDSIEAGIYARHGFLPIIDFIRGLAHVINKDSLYWEFLSSGAAQSNLVSMDRNYMRNCVKKMVESDKKYNFNVFEWLRSLSEFMENATRVGAYEKAKKSGAKMEEAAIEGRDVVIDFGRHGTASVAANQVIAFFNAQLQGYDKFFRALKDPKERARMTAMSLIYITLPTLLLWWLNKDDERYKETQQWEKDSFWFIPIGNTLFRLPKPFPPLGFIFGSFPERFLNWAVNHDKNAFNVDGWGLAKTTALSFLPTALLPIVELVTNKSLFTGKAIIPQSQEKLPAKMQYDPTTSSIAKKTGEILDLSPKQIEHFIRGYTAGLGSTGLWMVDAATGHKNLSDPGNIPGVRALVAKSYLHPQSVSEFFDRYKEMDGLYQEYRMTGEKPKGFDGAEYGRLRQGKKALDDLYEAQGKIQKSKMPEEEKNKRIEKITQRAAEISRTVLQKK</sequence>
<feature type="compositionally biased region" description="Low complexity" evidence="2">
    <location>
        <begin position="963"/>
        <end position="973"/>
    </location>
</feature>
<feature type="region of interest" description="Disordered" evidence="2">
    <location>
        <begin position="890"/>
        <end position="976"/>
    </location>
</feature>
<reference evidence="5" key="1">
    <citation type="submission" date="2015-03" db="EMBL/GenBank/DDBJ databases">
        <authorList>
            <person name="Nijsse Bart"/>
        </authorList>
    </citation>
    <scope>NUCLEOTIDE SEQUENCE [LARGE SCALE GENOMIC DNA]</scope>
</reference>
<feature type="region of interest" description="Disordered" evidence="2">
    <location>
        <begin position="2865"/>
        <end position="2913"/>
    </location>
</feature>
<dbReference type="InterPro" id="IPR026937">
    <property type="entry name" value="SBNO_Helicase_C_dom"/>
</dbReference>
<dbReference type="Gene3D" id="3.40.50.300">
    <property type="entry name" value="P-loop containing nucleotide triphosphate hydrolases"/>
    <property type="match status" value="1"/>
</dbReference>
<dbReference type="InterPro" id="IPR027417">
    <property type="entry name" value="P-loop_NTPase"/>
</dbReference>
<evidence type="ECO:0000256" key="1">
    <source>
        <dbReference type="ARBA" id="ARBA00006992"/>
    </source>
</evidence>